<sequence>MPYRNISGDLKHAAIRLIFSPHIFPCIEAALRDWSCLKAQESSSW</sequence>
<dbReference type="EMBL" id="LVVM01005747">
    <property type="protein sequence ID" value="OJA09854.1"/>
    <property type="molecule type" value="Genomic_DNA"/>
</dbReference>
<comment type="caution">
    <text evidence="1">The sequence shown here is derived from an EMBL/GenBank/DDBJ whole genome shotgun (WGS) entry which is preliminary data.</text>
</comment>
<reference evidence="1 2" key="1">
    <citation type="submission" date="2016-03" db="EMBL/GenBank/DDBJ databases">
        <title>Comparative genomics of the ectomycorrhizal sister species Rhizopogon vinicolor and Rhizopogon vesiculosus (Basidiomycota: Boletales) reveals a divergence of the mating type B locus.</title>
        <authorList>
            <person name="Mujic A.B."/>
            <person name="Kuo A."/>
            <person name="Tritt A."/>
            <person name="Lipzen A."/>
            <person name="Chen C."/>
            <person name="Johnson J."/>
            <person name="Sharma A."/>
            <person name="Barry K."/>
            <person name="Grigoriev I.V."/>
            <person name="Spatafora J.W."/>
        </authorList>
    </citation>
    <scope>NUCLEOTIDE SEQUENCE [LARGE SCALE GENOMIC DNA]</scope>
    <source>
        <strain evidence="1 2">AM-OR11-056</strain>
    </source>
</reference>
<dbReference type="Proteomes" id="UP000183567">
    <property type="component" value="Unassembled WGS sequence"/>
</dbReference>
<keyword evidence="2" id="KW-1185">Reference proteome</keyword>
<evidence type="ECO:0000313" key="2">
    <source>
        <dbReference type="Proteomes" id="UP000183567"/>
    </source>
</evidence>
<organism evidence="1 2">
    <name type="scientific">Rhizopogon vesiculosus</name>
    <dbReference type="NCBI Taxonomy" id="180088"/>
    <lineage>
        <taxon>Eukaryota</taxon>
        <taxon>Fungi</taxon>
        <taxon>Dikarya</taxon>
        <taxon>Basidiomycota</taxon>
        <taxon>Agaricomycotina</taxon>
        <taxon>Agaricomycetes</taxon>
        <taxon>Agaricomycetidae</taxon>
        <taxon>Boletales</taxon>
        <taxon>Suillineae</taxon>
        <taxon>Rhizopogonaceae</taxon>
        <taxon>Rhizopogon</taxon>
    </lineage>
</organism>
<proteinExistence type="predicted"/>
<dbReference type="AlphaFoldDB" id="A0A1J8PL11"/>
<name>A0A1J8PL11_9AGAM</name>
<accession>A0A1J8PL11</accession>
<evidence type="ECO:0000313" key="1">
    <source>
        <dbReference type="EMBL" id="OJA09854.1"/>
    </source>
</evidence>
<protein>
    <submittedName>
        <fullName evidence="1">Uncharacterized protein</fullName>
    </submittedName>
</protein>
<gene>
    <name evidence="1" type="ORF">AZE42_08283</name>
</gene>